<reference evidence="2 3" key="1">
    <citation type="submission" date="2018-11" db="EMBL/GenBank/DDBJ databases">
        <title>Genomic Encyclopedia of Type Strains, Phase IV (KMG-IV): sequencing the most valuable type-strain genomes for metagenomic binning, comparative biology and taxonomic classification.</title>
        <authorList>
            <person name="Goeker M."/>
        </authorList>
    </citation>
    <scope>NUCLEOTIDE SEQUENCE [LARGE SCALE GENOMIC DNA]</scope>
    <source>
        <strain evidence="2 3">DSM 100316</strain>
    </source>
</reference>
<sequence>MALLVSFICDVIVNLSLPSNTIKQSLQAHSILAIAVAVVMYWLCLTGALAVFADHLQRWEAPQVAEFHDYDARTIDTAVTGFIERVGADTDASKLPEQLYVVFPTEAMPRMHVSGEIAGEEYEWYLDSAGEPVHSVADGWAIMLRHLHGSLHLPEMLGVIIVSIFGVMLLALIVSGVLAHPKIFKDAFRLRLGGSRRMESVDLHNRLSVWGLPFHLMIAITGAYFGLVSLLIVAGSAAHYDGDRQAMMDDFFGKDPVFDQRVVALDFDNALSNLHREVPEAEPLYVVIHQLGSRGQFFEVAATLPGRLVYSELYRFAADGSYIGPQGLADGPAGRQAAYSVYRLHFGAFGPIWVKWGFLLLGLALTYICVSGIQIWLIRRNRNDIVDHSWVGAVWGTPLALIVSLGASIWLPEKVLWVFLGVLLVAVLAAVRRRDVTRSRRNLQRLCAIYCWATVAAYYARYGVSDSTPVTVVVSSCLMLSGFAFAWLGRHSLPRKVLAPEPANEPA</sequence>
<accession>A0A3N2DKA2</accession>
<evidence type="ECO:0000313" key="3">
    <source>
        <dbReference type="Proteomes" id="UP000275394"/>
    </source>
</evidence>
<feature type="transmembrane region" description="Helical" evidence="1">
    <location>
        <begin position="390"/>
        <end position="409"/>
    </location>
</feature>
<feature type="transmembrane region" description="Helical" evidence="1">
    <location>
        <begin position="216"/>
        <end position="240"/>
    </location>
</feature>
<dbReference type="InterPro" id="IPR005625">
    <property type="entry name" value="PepSY-ass_TM"/>
</dbReference>
<dbReference type="Proteomes" id="UP000275394">
    <property type="component" value="Unassembled WGS sequence"/>
</dbReference>
<name>A0A3N2DKA2_9GAMM</name>
<feature type="transmembrane region" description="Helical" evidence="1">
    <location>
        <begin position="31"/>
        <end position="53"/>
    </location>
</feature>
<evidence type="ECO:0000313" key="2">
    <source>
        <dbReference type="EMBL" id="ROS00234.1"/>
    </source>
</evidence>
<keyword evidence="1" id="KW-0812">Transmembrane</keyword>
<dbReference type="PANTHER" id="PTHR34219:SF3">
    <property type="entry name" value="BLL7967 PROTEIN"/>
    <property type="match status" value="1"/>
</dbReference>
<feature type="transmembrane region" description="Helical" evidence="1">
    <location>
        <begin position="443"/>
        <end position="462"/>
    </location>
</feature>
<gene>
    <name evidence="2" type="ORF">EDC56_2872</name>
</gene>
<organism evidence="2 3">
    <name type="scientific">Sinobacterium caligoides</name>
    <dbReference type="NCBI Taxonomy" id="933926"/>
    <lineage>
        <taxon>Bacteria</taxon>
        <taxon>Pseudomonadati</taxon>
        <taxon>Pseudomonadota</taxon>
        <taxon>Gammaproteobacteria</taxon>
        <taxon>Cellvibrionales</taxon>
        <taxon>Spongiibacteraceae</taxon>
        <taxon>Sinobacterium</taxon>
    </lineage>
</organism>
<feature type="transmembrane region" description="Helical" evidence="1">
    <location>
        <begin position="415"/>
        <end position="431"/>
    </location>
</feature>
<feature type="transmembrane region" description="Helical" evidence="1">
    <location>
        <begin position="356"/>
        <end position="378"/>
    </location>
</feature>
<protein>
    <submittedName>
        <fullName evidence="2">Putative iron-regulated membrane protein</fullName>
    </submittedName>
</protein>
<dbReference type="EMBL" id="RKHR01000005">
    <property type="protein sequence ID" value="ROS00234.1"/>
    <property type="molecule type" value="Genomic_DNA"/>
</dbReference>
<dbReference type="PANTHER" id="PTHR34219">
    <property type="entry name" value="IRON-REGULATED INNER MEMBRANE PROTEIN-RELATED"/>
    <property type="match status" value="1"/>
</dbReference>
<keyword evidence="3" id="KW-1185">Reference proteome</keyword>
<feature type="transmembrane region" description="Helical" evidence="1">
    <location>
        <begin position="468"/>
        <end position="488"/>
    </location>
</feature>
<dbReference type="AlphaFoldDB" id="A0A3N2DKA2"/>
<proteinExistence type="predicted"/>
<feature type="transmembrane region" description="Helical" evidence="1">
    <location>
        <begin position="156"/>
        <end position="179"/>
    </location>
</feature>
<evidence type="ECO:0000256" key="1">
    <source>
        <dbReference type="SAM" id="Phobius"/>
    </source>
</evidence>
<keyword evidence="1" id="KW-1133">Transmembrane helix</keyword>
<keyword evidence="1" id="KW-0472">Membrane</keyword>
<comment type="caution">
    <text evidence="2">The sequence shown here is derived from an EMBL/GenBank/DDBJ whole genome shotgun (WGS) entry which is preliminary data.</text>
</comment>
<dbReference type="Pfam" id="PF03929">
    <property type="entry name" value="PepSY_TM"/>
    <property type="match status" value="1"/>
</dbReference>